<organism evidence="5 7">
    <name type="scientific">Kurthia zopfii</name>
    <dbReference type="NCBI Taxonomy" id="1650"/>
    <lineage>
        <taxon>Bacteria</taxon>
        <taxon>Bacillati</taxon>
        <taxon>Bacillota</taxon>
        <taxon>Bacilli</taxon>
        <taxon>Bacillales</taxon>
        <taxon>Caryophanaceae</taxon>
        <taxon>Kurthia</taxon>
    </lineage>
</organism>
<dbReference type="CDD" id="cd18797">
    <property type="entry name" value="SF2_C_Hrq"/>
    <property type="match status" value="1"/>
</dbReference>
<dbReference type="Pfam" id="PF09369">
    <property type="entry name" value="MZB"/>
    <property type="match status" value="1"/>
</dbReference>
<dbReference type="InterPro" id="IPR014001">
    <property type="entry name" value="Helicase_ATP-bd"/>
</dbReference>
<evidence type="ECO:0000259" key="3">
    <source>
        <dbReference type="PROSITE" id="PS51192"/>
    </source>
</evidence>
<sequence>MIREKRTVKQLIDLWQSDPKMQSRVQHIRVLDEKEATYASFPEQLHPSIRKALASRGIHQLYSHQREAFDYATADQSFTAVTPTASGKSLCYNLPVLQGIMENPQARALYLFPTKALAQDQKSEMNALIEAMDEEILCYTYDGDTAPGIRQKVRKAGHIVMTNPDMLHSGILPHHTKWVSLFENLKYIIVDELHTYKGVFGSHVGHVLRRLQRICHYYGSNPVFICTSATIQNPKELAEALTNTTHELIEKNGAPSGKKTFLFYNPPIVNETFGIRRSAILEVKDLAKKLYESEIQTIIFAKSRVRVEMLVTYLKSLTFQKIHDESVRGYRGGYLPSERRIIEKGLRDGTIQTVISTNALELGVDIGQLQACIMTGYPGNIASAWQQAGRAGRRQDDALIIYVAQSTALDQYVIQHPDYLLGNKPEEARVYPENMLILMDHLKCAAFELPFNQGDSYAEFDVDDLLTYLVEEKILLKTSETWHWMSDSFPAHDISLRSASQENVVIIDRTLTGKASVIGEMDRYSAMTLLHEEAIYIHQGTQYQVEELDWEEKKAYVKEVDVNYFTDANLAVELKVISEDKTMKLGKATASFGDVMTLATATIFKKIRFNTHDNIGSGPIHLPPEELHTSGTWLNFEQPTDWTDDDLNGAMLGVAYAMNSFIPLYIQSDRSDVHVVPQVKAIHNNQPTFFIYDRYPGGIGLSERVYDYWQSLIEHVYDHVESCSCQIGCPSCIGAQDQSGDAKDKVLHFLQSFLLEELMK</sequence>
<dbReference type="InterPro" id="IPR001650">
    <property type="entry name" value="Helicase_C-like"/>
</dbReference>
<name>A0A8B4Q9I2_9BACL</name>
<dbReference type="AlphaFoldDB" id="A0A8B4Q9I2"/>
<keyword evidence="2" id="KW-0067">ATP-binding</keyword>
<evidence type="ECO:0000313" key="7">
    <source>
        <dbReference type="Proteomes" id="UP000254330"/>
    </source>
</evidence>
<dbReference type="GO" id="GO:0043138">
    <property type="term" value="F:3'-5' DNA helicase activity"/>
    <property type="evidence" value="ECO:0007669"/>
    <property type="project" value="TreeGrafter"/>
</dbReference>
<feature type="domain" description="Helicase ATP-binding" evidence="3">
    <location>
        <begin position="69"/>
        <end position="249"/>
    </location>
</feature>
<dbReference type="Pfam" id="PF22982">
    <property type="entry name" value="WHD_HRQ1"/>
    <property type="match status" value="1"/>
</dbReference>
<dbReference type="InterPro" id="IPR018973">
    <property type="entry name" value="MZB"/>
</dbReference>
<dbReference type="SUPFAM" id="SSF52540">
    <property type="entry name" value="P-loop containing nucleoside triphosphate hydrolases"/>
    <property type="match status" value="1"/>
</dbReference>
<keyword evidence="5" id="KW-0378">Hydrolase</keyword>
<reference evidence="6 8" key="2">
    <citation type="submission" date="2019-03" db="EMBL/GenBank/DDBJ databases">
        <title>Genomic Encyclopedia of Type Strains, Phase IV (KMG-IV): sequencing the most valuable type-strain genomes for metagenomic binning, comparative biology and taxonomic classification.</title>
        <authorList>
            <person name="Goeker M."/>
        </authorList>
    </citation>
    <scope>NUCLEOTIDE SEQUENCE [LARGE SCALE GENOMIC DNA]</scope>
    <source>
        <strain evidence="6 8">DSM 20580</strain>
    </source>
</reference>
<dbReference type="GO" id="GO:0036297">
    <property type="term" value="P:interstrand cross-link repair"/>
    <property type="evidence" value="ECO:0007669"/>
    <property type="project" value="TreeGrafter"/>
</dbReference>
<gene>
    <name evidence="6" type="ORF">DFR61_12043</name>
    <name evidence="5" type="ORF">NCTC10597_01052</name>
</gene>
<dbReference type="CDD" id="cd17923">
    <property type="entry name" value="DEXHc_Hrq1-like"/>
    <property type="match status" value="1"/>
</dbReference>
<dbReference type="SMART" id="SM00490">
    <property type="entry name" value="HELICc"/>
    <property type="match status" value="1"/>
</dbReference>
<keyword evidence="1" id="KW-0547">Nucleotide-binding</keyword>
<comment type="caution">
    <text evidence="5">The sequence shown here is derived from an EMBL/GenBank/DDBJ whole genome shotgun (WGS) entry which is preliminary data.</text>
</comment>
<evidence type="ECO:0000313" key="5">
    <source>
        <dbReference type="EMBL" id="STX09379.1"/>
    </source>
</evidence>
<evidence type="ECO:0000259" key="4">
    <source>
        <dbReference type="PROSITE" id="PS51194"/>
    </source>
</evidence>
<dbReference type="GO" id="GO:0006289">
    <property type="term" value="P:nucleotide-excision repair"/>
    <property type="evidence" value="ECO:0007669"/>
    <property type="project" value="TreeGrafter"/>
</dbReference>
<dbReference type="EMBL" id="UGNP01000001">
    <property type="protein sequence ID" value="STX09379.1"/>
    <property type="molecule type" value="Genomic_DNA"/>
</dbReference>
<dbReference type="OrthoDB" id="143059at2"/>
<evidence type="ECO:0000256" key="2">
    <source>
        <dbReference type="ARBA" id="ARBA00022840"/>
    </source>
</evidence>
<dbReference type="GO" id="GO:0005524">
    <property type="term" value="F:ATP binding"/>
    <property type="evidence" value="ECO:0007669"/>
    <property type="project" value="UniProtKB-KW"/>
</dbReference>
<reference evidence="5 7" key="1">
    <citation type="submission" date="2018-06" db="EMBL/GenBank/DDBJ databases">
        <authorList>
            <consortium name="Pathogen Informatics"/>
            <person name="Doyle S."/>
        </authorList>
    </citation>
    <scope>NUCLEOTIDE SEQUENCE [LARGE SCALE GENOMIC DNA]</scope>
    <source>
        <strain evidence="5 7">NCTC10597</strain>
    </source>
</reference>
<protein>
    <submittedName>
        <fullName evidence="5">ATP-dependent helicase</fullName>
    </submittedName>
    <submittedName>
        <fullName evidence="6">DEAD/DEAH box helicase domain-containing protein</fullName>
    </submittedName>
</protein>
<dbReference type="InterPro" id="IPR011545">
    <property type="entry name" value="DEAD/DEAH_box_helicase_dom"/>
</dbReference>
<dbReference type="Proteomes" id="UP000254330">
    <property type="component" value="Unassembled WGS sequence"/>
</dbReference>
<evidence type="ECO:0000256" key="1">
    <source>
        <dbReference type="ARBA" id="ARBA00022741"/>
    </source>
</evidence>
<evidence type="ECO:0000313" key="6">
    <source>
        <dbReference type="EMBL" id="TDR37447.1"/>
    </source>
</evidence>
<dbReference type="PANTHER" id="PTHR47957">
    <property type="entry name" value="ATP-DEPENDENT HELICASE HRQ1"/>
    <property type="match status" value="1"/>
</dbReference>
<dbReference type="Pfam" id="PF00270">
    <property type="entry name" value="DEAD"/>
    <property type="match status" value="1"/>
</dbReference>
<dbReference type="PROSITE" id="PS51194">
    <property type="entry name" value="HELICASE_CTER"/>
    <property type="match status" value="1"/>
</dbReference>
<dbReference type="EMBL" id="SNZG01000020">
    <property type="protein sequence ID" value="TDR37447.1"/>
    <property type="molecule type" value="Genomic_DNA"/>
</dbReference>
<keyword evidence="8" id="KW-1185">Reference proteome</keyword>
<dbReference type="Pfam" id="PF00271">
    <property type="entry name" value="Helicase_C"/>
    <property type="match status" value="1"/>
</dbReference>
<feature type="domain" description="Helicase C-terminal" evidence="4">
    <location>
        <begin position="282"/>
        <end position="436"/>
    </location>
</feature>
<dbReference type="SMART" id="SM00487">
    <property type="entry name" value="DEXDc"/>
    <property type="match status" value="1"/>
</dbReference>
<dbReference type="InterPro" id="IPR055227">
    <property type="entry name" value="HRQ1_WHD"/>
</dbReference>
<evidence type="ECO:0000313" key="8">
    <source>
        <dbReference type="Proteomes" id="UP000294641"/>
    </source>
</evidence>
<accession>A0A8B4Q9I2</accession>
<dbReference type="PANTHER" id="PTHR47957:SF3">
    <property type="entry name" value="ATP-DEPENDENT HELICASE HRQ1"/>
    <property type="match status" value="1"/>
</dbReference>
<dbReference type="Gene3D" id="3.40.50.300">
    <property type="entry name" value="P-loop containing nucleotide triphosphate hydrolases"/>
    <property type="match status" value="2"/>
</dbReference>
<proteinExistence type="predicted"/>
<dbReference type="Proteomes" id="UP000294641">
    <property type="component" value="Unassembled WGS sequence"/>
</dbReference>
<dbReference type="PROSITE" id="PS51192">
    <property type="entry name" value="HELICASE_ATP_BIND_1"/>
    <property type="match status" value="1"/>
</dbReference>
<dbReference type="InterPro" id="IPR027417">
    <property type="entry name" value="P-loop_NTPase"/>
</dbReference>
<keyword evidence="5" id="KW-0347">Helicase</keyword>
<dbReference type="GO" id="GO:0003676">
    <property type="term" value="F:nucleic acid binding"/>
    <property type="evidence" value="ECO:0007669"/>
    <property type="project" value="InterPro"/>
</dbReference>